<accession>A0A1H1MIJ4</accession>
<dbReference type="Proteomes" id="UP000198858">
    <property type="component" value="Chromosome I"/>
</dbReference>
<dbReference type="EMBL" id="LT629745">
    <property type="protein sequence ID" value="SDR86556.1"/>
    <property type="molecule type" value="Genomic_DNA"/>
</dbReference>
<protein>
    <submittedName>
        <fullName evidence="1">Uncharacterized protein</fullName>
    </submittedName>
</protein>
<evidence type="ECO:0000313" key="2">
    <source>
        <dbReference type="Proteomes" id="UP000198858"/>
    </source>
</evidence>
<evidence type="ECO:0000313" key="1">
    <source>
        <dbReference type="EMBL" id="SDR86556.1"/>
    </source>
</evidence>
<gene>
    <name evidence="1" type="ORF">SAMN04488552_1321</name>
</gene>
<keyword evidence="2" id="KW-1185">Reference proteome</keyword>
<reference evidence="1 2" key="1">
    <citation type="submission" date="2016-10" db="EMBL/GenBank/DDBJ databases">
        <authorList>
            <person name="Varghese N."/>
            <person name="Submissions S."/>
        </authorList>
    </citation>
    <scope>NUCLEOTIDE SEQUENCE [LARGE SCALE GENOMIC DNA]</scope>
    <source>
        <strain evidence="1 2">Mar_2010_102</strain>
    </source>
</reference>
<proteinExistence type="predicted"/>
<organism evidence="1 2">
    <name type="scientific">Christiangramia echinicola</name>
    <dbReference type="NCBI Taxonomy" id="279359"/>
    <lineage>
        <taxon>Bacteria</taxon>
        <taxon>Pseudomonadati</taxon>
        <taxon>Bacteroidota</taxon>
        <taxon>Flavobacteriia</taxon>
        <taxon>Flavobacteriales</taxon>
        <taxon>Flavobacteriaceae</taxon>
        <taxon>Christiangramia</taxon>
    </lineage>
</organism>
<dbReference type="AlphaFoldDB" id="A0A1H1MIJ4"/>
<sequence>MILSALALVLAITVTSCKNENAEDNTEAVEETAEISESNLELNTEKVDSVKNETEVVVDSLKTSEVEDAETTDMQ</sequence>
<name>A0A1H1MIJ4_9FLAO</name>